<evidence type="ECO:0000256" key="4">
    <source>
        <dbReference type="PIRNR" id="PIRNR006078"/>
    </source>
</evidence>
<sequence>MTSAMALKNVPAGALRVLLAPDSFKGSLDAPAVARHMACGIRHALPQALVTQVPIADGGEGTAAVVAGACGGRWHAVDATDANGRPVRMPFAACESAVLGAFAIFDVAAVAGLPDAVAAPGARTTRGVGQAIRGIAARGFATIVIGLGGSSTNDAGAGMLSELAFDFLDAAGARVDPVPDNLASIRSLRPRGDADPLQGLRLVALTDVTSPLCGPLGASMMFGGQKGVTDLAQADAVIGEFAARCELALGCHAAQAQGAGAAGGLGFAMRLLGAQLLPGGSFILDTAGLATVAGYDWILTGEGRSDRQTLLGKGPALIAALGRRHGVPVTLLSGAIADGALLREAFDGCFSVQAGPASLAWSIAQGGALLEAAAAQLARLYAAARRSA</sequence>
<protein>
    <submittedName>
        <fullName evidence="5">Glycerate kinase</fullName>
    </submittedName>
</protein>
<dbReference type="InterPro" id="IPR036129">
    <property type="entry name" value="Glycerate_kinase_sf"/>
</dbReference>
<dbReference type="NCBIfam" id="TIGR00045">
    <property type="entry name" value="glycerate kinase"/>
    <property type="match status" value="1"/>
</dbReference>
<dbReference type="AlphaFoldDB" id="H1SCF7"/>
<keyword evidence="2 4" id="KW-0808">Transferase</keyword>
<name>H1SCF7_9BURK</name>
<proteinExistence type="inferred from homology"/>
<dbReference type="GO" id="GO:0031388">
    <property type="term" value="P:organic acid phosphorylation"/>
    <property type="evidence" value="ECO:0007669"/>
    <property type="project" value="UniProtKB-UniRule"/>
</dbReference>
<gene>
    <name evidence="5" type="ORF">OR16_29524</name>
</gene>
<dbReference type="Proteomes" id="UP000005808">
    <property type="component" value="Unassembled WGS sequence"/>
</dbReference>
<keyword evidence="3 4" id="KW-0418">Kinase</keyword>
<dbReference type="InterPro" id="IPR018193">
    <property type="entry name" value="Glyc_kinase_flavodox-like_fold"/>
</dbReference>
<evidence type="ECO:0000256" key="2">
    <source>
        <dbReference type="ARBA" id="ARBA00022679"/>
    </source>
</evidence>
<accession>H1SCF7</accession>
<dbReference type="InterPro" id="IPR004381">
    <property type="entry name" value="Glycerate_kinase"/>
</dbReference>
<dbReference type="PIRSF" id="PIRSF006078">
    <property type="entry name" value="GlxK"/>
    <property type="match status" value="1"/>
</dbReference>
<organism evidence="5 6">
    <name type="scientific">Cupriavidus basilensis OR16</name>
    <dbReference type="NCBI Taxonomy" id="1127483"/>
    <lineage>
        <taxon>Bacteria</taxon>
        <taxon>Pseudomonadati</taxon>
        <taxon>Pseudomonadota</taxon>
        <taxon>Betaproteobacteria</taxon>
        <taxon>Burkholderiales</taxon>
        <taxon>Burkholderiaceae</taxon>
        <taxon>Cupriavidus</taxon>
    </lineage>
</organism>
<evidence type="ECO:0000256" key="1">
    <source>
        <dbReference type="ARBA" id="ARBA00006284"/>
    </source>
</evidence>
<evidence type="ECO:0000256" key="3">
    <source>
        <dbReference type="ARBA" id="ARBA00022777"/>
    </source>
</evidence>
<dbReference type="Pfam" id="PF02595">
    <property type="entry name" value="Gly_kinase"/>
    <property type="match status" value="1"/>
</dbReference>
<comment type="caution">
    <text evidence="5">The sequence shown here is derived from an EMBL/GenBank/DDBJ whole genome shotgun (WGS) entry which is preliminary data.</text>
</comment>
<evidence type="ECO:0000313" key="6">
    <source>
        <dbReference type="Proteomes" id="UP000005808"/>
    </source>
</evidence>
<dbReference type="Gene3D" id="3.90.1510.10">
    <property type="entry name" value="Glycerate kinase, domain 2"/>
    <property type="match status" value="1"/>
</dbReference>
<dbReference type="SUPFAM" id="SSF110738">
    <property type="entry name" value="Glycerate kinase I"/>
    <property type="match status" value="1"/>
</dbReference>
<evidence type="ECO:0000313" key="5">
    <source>
        <dbReference type="EMBL" id="EHP39782.1"/>
    </source>
</evidence>
<reference evidence="5 6" key="1">
    <citation type="journal article" date="2012" name="J. Bacteriol.">
        <title>De Novo Genome Project of Cupriavidus basilensis OR16.</title>
        <authorList>
            <person name="Cserhati M."/>
            <person name="Kriszt B."/>
            <person name="Szoboszlay S."/>
            <person name="Toth A."/>
            <person name="Szabo I."/>
            <person name="Tancsics A."/>
            <person name="Nagy I."/>
            <person name="Horvath B."/>
            <person name="Nagy I."/>
            <person name="Kukolya J."/>
        </authorList>
    </citation>
    <scope>NUCLEOTIDE SEQUENCE [LARGE SCALE GENOMIC DNA]</scope>
    <source>
        <strain evidence="5 6">OR16</strain>
    </source>
</reference>
<dbReference type="RefSeq" id="WP_006161527.1">
    <property type="nucleotide sequence ID" value="NZ_AHJE01000082.1"/>
</dbReference>
<dbReference type="InterPro" id="IPR018197">
    <property type="entry name" value="Glycerate_kinase_RE-like"/>
</dbReference>
<dbReference type="GO" id="GO:0008887">
    <property type="term" value="F:glycerate kinase activity"/>
    <property type="evidence" value="ECO:0007669"/>
    <property type="project" value="UniProtKB-UniRule"/>
</dbReference>
<dbReference type="PATRIC" id="fig|1127483.3.peg.5893"/>
<dbReference type="PANTHER" id="PTHR21599:SF0">
    <property type="entry name" value="GLYCERATE KINASE"/>
    <property type="match status" value="1"/>
</dbReference>
<dbReference type="PANTHER" id="PTHR21599">
    <property type="entry name" value="GLYCERATE KINASE"/>
    <property type="match status" value="1"/>
</dbReference>
<comment type="similarity">
    <text evidence="1 4">Belongs to the glycerate kinase type-1 family.</text>
</comment>
<dbReference type="EMBL" id="AHJE01000082">
    <property type="protein sequence ID" value="EHP39782.1"/>
    <property type="molecule type" value="Genomic_DNA"/>
</dbReference>
<dbReference type="Gene3D" id="3.40.50.10350">
    <property type="entry name" value="Glycerate kinase, domain 1"/>
    <property type="match status" value="1"/>
</dbReference>